<feature type="transmembrane region" description="Helical" evidence="7">
    <location>
        <begin position="170"/>
        <end position="189"/>
    </location>
</feature>
<evidence type="ECO:0000313" key="10">
    <source>
        <dbReference type="Proteomes" id="UP001330016"/>
    </source>
</evidence>
<protein>
    <submittedName>
        <fullName evidence="9">MFS transporter</fullName>
    </submittedName>
</protein>
<dbReference type="Gene3D" id="1.20.1250.20">
    <property type="entry name" value="MFS general substrate transporter like domains"/>
    <property type="match status" value="1"/>
</dbReference>
<evidence type="ECO:0000256" key="5">
    <source>
        <dbReference type="ARBA" id="ARBA00022989"/>
    </source>
</evidence>
<feature type="transmembrane region" description="Helical" evidence="7">
    <location>
        <begin position="86"/>
        <end position="112"/>
    </location>
</feature>
<dbReference type="SUPFAM" id="SSF103473">
    <property type="entry name" value="MFS general substrate transporter"/>
    <property type="match status" value="1"/>
</dbReference>
<organism evidence="9 10">
    <name type="scientific">Schleiferilactobacillus harbinensis</name>
    <dbReference type="NCBI Taxonomy" id="304207"/>
    <lineage>
        <taxon>Bacteria</taxon>
        <taxon>Bacillati</taxon>
        <taxon>Bacillota</taxon>
        <taxon>Bacilli</taxon>
        <taxon>Lactobacillales</taxon>
        <taxon>Lactobacillaceae</taxon>
        <taxon>Schleiferilactobacillus</taxon>
    </lineage>
</organism>
<gene>
    <name evidence="9" type="ORF">PS435_03215</name>
</gene>
<keyword evidence="10" id="KW-1185">Reference proteome</keyword>
<feature type="transmembrane region" description="Helical" evidence="7">
    <location>
        <begin position="356"/>
        <end position="380"/>
    </location>
</feature>
<feature type="transmembrane region" description="Helical" evidence="7">
    <location>
        <begin position="386"/>
        <end position="407"/>
    </location>
</feature>
<feature type="transmembrane region" description="Helical" evidence="7">
    <location>
        <begin position="12"/>
        <end position="37"/>
    </location>
</feature>
<keyword evidence="5 7" id="KW-1133">Transmembrane helix</keyword>
<comment type="subcellular location">
    <subcellularLocation>
        <location evidence="1">Cell membrane</location>
        <topology evidence="1">Multi-pass membrane protein</topology>
    </subcellularLocation>
</comment>
<dbReference type="InterPro" id="IPR020846">
    <property type="entry name" value="MFS_dom"/>
</dbReference>
<dbReference type="InterPro" id="IPR011701">
    <property type="entry name" value="MFS"/>
</dbReference>
<evidence type="ECO:0000259" key="8">
    <source>
        <dbReference type="PROSITE" id="PS50850"/>
    </source>
</evidence>
<dbReference type="RefSeq" id="WP_331243269.1">
    <property type="nucleotide sequence ID" value="NZ_JAQSGJ010000005.1"/>
</dbReference>
<sequence>MHDYLHNRGYRALITASVLSGIGDSLYNIVFIIYASTTPFKTLAVSLASMATFLPNLLSMVTGYWADETPPKTRWMILTRLVQAALFGVLAVVITLPATVPLFLLLLLVNIVSDTCGQYSNGLTLPLYKHLLPASELNAALSFSTAARTTVQTVFQGVGATVIVLLNHNYALFGLLNAATFLLSAGALIRQRRTLQAAEPKRAAALHQRLPLIQSMRRTLAFLHHDRFLFILIIFALLINMLMTANAGMMSVTLLSTPNLWLSNYGYTVAVLSMTSSIGLILGSLFAADGLQKLSLMQLLALSLGAELLLAIAFLGQWSTGLIIGSLFISGYLMGKINPRINTLLMMRVPEHQLAAMAGVVSMVTLIGAPIGQAVFLSIANGINPAASWLAYGGSTAVLLIVTLITAKKVPEEA</sequence>
<dbReference type="Pfam" id="PF07690">
    <property type="entry name" value="MFS_1"/>
    <property type="match status" value="1"/>
</dbReference>
<dbReference type="PANTHER" id="PTHR23513:SF6">
    <property type="entry name" value="MAJOR FACILITATOR SUPERFAMILY ASSOCIATED DOMAIN-CONTAINING PROTEIN"/>
    <property type="match status" value="1"/>
</dbReference>
<dbReference type="Proteomes" id="UP001330016">
    <property type="component" value="Unassembled WGS sequence"/>
</dbReference>
<dbReference type="PROSITE" id="PS50850">
    <property type="entry name" value="MFS"/>
    <property type="match status" value="1"/>
</dbReference>
<evidence type="ECO:0000256" key="4">
    <source>
        <dbReference type="ARBA" id="ARBA00022692"/>
    </source>
</evidence>
<evidence type="ECO:0000256" key="3">
    <source>
        <dbReference type="ARBA" id="ARBA00022475"/>
    </source>
</evidence>
<dbReference type="PANTHER" id="PTHR23513">
    <property type="entry name" value="INTEGRAL MEMBRANE EFFLUX PROTEIN-RELATED"/>
    <property type="match status" value="1"/>
</dbReference>
<keyword evidence="4 7" id="KW-0812">Transmembrane</keyword>
<evidence type="ECO:0000256" key="6">
    <source>
        <dbReference type="ARBA" id="ARBA00023136"/>
    </source>
</evidence>
<proteinExistence type="predicted"/>
<comment type="caution">
    <text evidence="9">The sequence shown here is derived from an EMBL/GenBank/DDBJ whole genome shotgun (WGS) entry which is preliminary data.</text>
</comment>
<keyword evidence="6 7" id="KW-0472">Membrane</keyword>
<dbReference type="InterPro" id="IPR036259">
    <property type="entry name" value="MFS_trans_sf"/>
</dbReference>
<name>A0ABU7SWY0_9LACO</name>
<keyword evidence="3" id="KW-1003">Cell membrane</keyword>
<keyword evidence="2" id="KW-0813">Transport</keyword>
<feature type="transmembrane region" description="Helical" evidence="7">
    <location>
        <begin position="265"/>
        <end position="287"/>
    </location>
</feature>
<evidence type="ECO:0000256" key="7">
    <source>
        <dbReference type="SAM" id="Phobius"/>
    </source>
</evidence>
<dbReference type="EMBL" id="JAQSGK010000005">
    <property type="protein sequence ID" value="MEE6714859.1"/>
    <property type="molecule type" value="Genomic_DNA"/>
</dbReference>
<evidence type="ECO:0000256" key="2">
    <source>
        <dbReference type="ARBA" id="ARBA00022448"/>
    </source>
</evidence>
<feature type="transmembrane region" description="Helical" evidence="7">
    <location>
        <begin position="227"/>
        <end position="245"/>
    </location>
</feature>
<evidence type="ECO:0000313" key="9">
    <source>
        <dbReference type="EMBL" id="MEE6714859.1"/>
    </source>
</evidence>
<accession>A0ABU7SWY0</accession>
<reference evidence="9 10" key="1">
    <citation type="submission" date="2023-02" db="EMBL/GenBank/DDBJ databases">
        <title>The predominant lactic acid bacteria and yeasts involved in the spontaneous fermentation of millet during the production of the traditional porridge Hausa koko in Ghana.</title>
        <authorList>
            <person name="Atter A."/>
            <person name="Diaz M."/>
        </authorList>
    </citation>
    <scope>NUCLEOTIDE SEQUENCE [LARGE SCALE GENOMIC DNA]</scope>
    <source>
        <strain evidence="9 10">FI11640</strain>
    </source>
</reference>
<evidence type="ECO:0000256" key="1">
    <source>
        <dbReference type="ARBA" id="ARBA00004651"/>
    </source>
</evidence>
<feature type="transmembrane region" description="Helical" evidence="7">
    <location>
        <begin position="318"/>
        <end position="335"/>
    </location>
</feature>
<feature type="transmembrane region" description="Helical" evidence="7">
    <location>
        <begin position="43"/>
        <end position="66"/>
    </location>
</feature>
<feature type="transmembrane region" description="Helical" evidence="7">
    <location>
        <begin position="294"/>
        <end position="312"/>
    </location>
</feature>
<feature type="domain" description="Major facilitator superfamily (MFS) profile" evidence="8">
    <location>
        <begin position="232"/>
        <end position="414"/>
    </location>
</feature>